<keyword evidence="3 6" id="KW-0812">Transmembrane</keyword>
<dbReference type="InterPro" id="IPR051327">
    <property type="entry name" value="MATE_MepA_subfamily"/>
</dbReference>
<evidence type="ECO:0000313" key="7">
    <source>
        <dbReference type="EMBL" id="CUO83827.1"/>
    </source>
</evidence>
<gene>
    <name evidence="7" type="primary">mepA_14</name>
    <name evidence="7" type="ORF">ERS852471_02425</name>
</gene>
<feature type="transmembrane region" description="Helical" evidence="6">
    <location>
        <begin position="51"/>
        <end position="75"/>
    </location>
</feature>
<accession>A0A174IDV6</accession>
<proteinExistence type="predicted"/>
<dbReference type="GO" id="GO:0042910">
    <property type="term" value="F:xenobiotic transmembrane transporter activity"/>
    <property type="evidence" value="ECO:0007669"/>
    <property type="project" value="InterPro"/>
</dbReference>
<protein>
    <submittedName>
        <fullName evidence="7">Putative efflux protein, MATE family</fullName>
    </submittedName>
</protein>
<dbReference type="GO" id="GO:0005886">
    <property type="term" value="C:plasma membrane"/>
    <property type="evidence" value="ECO:0007669"/>
    <property type="project" value="UniProtKB-SubCell"/>
</dbReference>
<evidence type="ECO:0000313" key="8">
    <source>
        <dbReference type="Proteomes" id="UP000095594"/>
    </source>
</evidence>
<organism evidence="7 8">
    <name type="scientific">Clostridium disporicum</name>
    <dbReference type="NCBI Taxonomy" id="84024"/>
    <lineage>
        <taxon>Bacteria</taxon>
        <taxon>Bacillati</taxon>
        <taxon>Bacillota</taxon>
        <taxon>Clostridia</taxon>
        <taxon>Eubacteriales</taxon>
        <taxon>Clostridiaceae</taxon>
        <taxon>Clostridium</taxon>
    </lineage>
</organism>
<keyword evidence="4 6" id="KW-1133">Transmembrane helix</keyword>
<dbReference type="Pfam" id="PF01554">
    <property type="entry name" value="MatE"/>
    <property type="match status" value="1"/>
</dbReference>
<dbReference type="PANTHER" id="PTHR43823:SF3">
    <property type="entry name" value="MULTIDRUG EXPORT PROTEIN MEPA"/>
    <property type="match status" value="1"/>
</dbReference>
<keyword evidence="5 6" id="KW-0472">Membrane</keyword>
<keyword evidence="2" id="KW-1003">Cell membrane</keyword>
<dbReference type="Proteomes" id="UP000095594">
    <property type="component" value="Unassembled WGS sequence"/>
</dbReference>
<evidence type="ECO:0000256" key="1">
    <source>
        <dbReference type="ARBA" id="ARBA00004651"/>
    </source>
</evidence>
<dbReference type="AlphaFoldDB" id="A0A174IDV6"/>
<name>A0A174IDV6_9CLOT</name>
<comment type="subcellular location">
    <subcellularLocation>
        <location evidence="1">Cell membrane</location>
        <topology evidence="1">Multi-pass membrane protein</topology>
    </subcellularLocation>
</comment>
<dbReference type="EMBL" id="CYZX01000017">
    <property type="protein sequence ID" value="CUO83827.1"/>
    <property type="molecule type" value="Genomic_DNA"/>
</dbReference>
<evidence type="ECO:0000256" key="3">
    <source>
        <dbReference type="ARBA" id="ARBA00022692"/>
    </source>
</evidence>
<dbReference type="GO" id="GO:0015297">
    <property type="term" value="F:antiporter activity"/>
    <property type="evidence" value="ECO:0007669"/>
    <property type="project" value="InterPro"/>
</dbReference>
<dbReference type="OrthoDB" id="9811110at2"/>
<reference evidence="7 8" key="1">
    <citation type="submission" date="2015-09" db="EMBL/GenBank/DDBJ databases">
        <authorList>
            <consortium name="Pathogen Informatics"/>
        </authorList>
    </citation>
    <scope>NUCLEOTIDE SEQUENCE [LARGE SCALE GENOMIC DNA]</scope>
    <source>
        <strain evidence="7 8">2789STDY5834856</strain>
    </source>
</reference>
<evidence type="ECO:0000256" key="5">
    <source>
        <dbReference type="ARBA" id="ARBA00023136"/>
    </source>
</evidence>
<dbReference type="InterPro" id="IPR002528">
    <property type="entry name" value="MATE_fam"/>
</dbReference>
<evidence type="ECO:0000256" key="4">
    <source>
        <dbReference type="ARBA" id="ARBA00022989"/>
    </source>
</evidence>
<evidence type="ECO:0000256" key="2">
    <source>
        <dbReference type="ARBA" id="ARBA00022475"/>
    </source>
</evidence>
<dbReference type="PANTHER" id="PTHR43823">
    <property type="entry name" value="SPORULATION PROTEIN YKVU"/>
    <property type="match status" value="1"/>
</dbReference>
<evidence type="ECO:0000256" key="6">
    <source>
        <dbReference type="SAM" id="Phobius"/>
    </source>
</evidence>
<sequence length="105" mass="11299">MENKKSLDVFNSMPVSKAILKNSVPAIAAMIMVLIYNLADTFFIGQTHDPFQVAAVSLATPVFLIFMAIGTIFGIGGTSVISRAMGEGRKDYAKKYVHSVCGLVL</sequence>
<feature type="transmembrane region" description="Helical" evidence="6">
    <location>
        <begin position="20"/>
        <end position="39"/>
    </location>
</feature>